<reference evidence="2" key="2">
    <citation type="submission" date="2022-10" db="EMBL/GenBank/DDBJ databases">
        <authorList>
            <consortium name="ENA_rothamsted_submissions"/>
            <consortium name="culmorum"/>
            <person name="King R."/>
        </authorList>
    </citation>
    <scope>NUCLEOTIDE SEQUENCE</scope>
</reference>
<evidence type="ECO:0000313" key="3">
    <source>
        <dbReference type="Proteomes" id="UP001153620"/>
    </source>
</evidence>
<sequence length="171" mass="20460">MFKTLDKTSKLKVKGPKFHSKRSQKKSSKFHHIKTDKRDIMCRAEGFNSNRNLLNQVKPQAIRSKQVRNDVNDEKIQSTNKIIKAQNINKKKNDLDEMQKRKLFDKIILYENRLKAIVIMKKLKENEMKERGLYRNLEILKKKAYVLEITKSCREKFKKRIFDKILAPNKR</sequence>
<evidence type="ECO:0000256" key="1">
    <source>
        <dbReference type="SAM" id="MobiDB-lite"/>
    </source>
</evidence>
<feature type="region of interest" description="Disordered" evidence="1">
    <location>
        <begin position="1"/>
        <end position="31"/>
    </location>
</feature>
<organism evidence="2 3">
    <name type="scientific">Chironomus riparius</name>
    <dbReference type="NCBI Taxonomy" id="315576"/>
    <lineage>
        <taxon>Eukaryota</taxon>
        <taxon>Metazoa</taxon>
        <taxon>Ecdysozoa</taxon>
        <taxon>Arthropoda</taxon>
        <taxon>Hexapoda</taxon>
        <taxon>Insecta</taxon>
        <taxon>Pterygota</taxon>
        <taxon>Neoptera</taxon>
        <taxon>Endopterygota</taxon>
        <taxon>Diptera</taxon>
        <taxon>Nematocera</taxon>
        <taxon>Chironomoidea</taxon>
        <taxon>Chironomidae</taxon>
        <taxon>Chironominae</taxon>
        <taxon>Chironomus</taxon>
    </lineage>
</organism>
<feature type="compositionally biased region" description="Basic residues" evidence="1">
    <location>
        <begin position="10"/>
        <end position="31"/>
    </location>
</feature>
<accession>A0A9N9RV99</accession>
<proteinExistence type="predicted"/>
<dbReference type="EMBL" id="OU895878">
    <property type="protein sequence ID" value="CAG9804024.1"/>
    <property type="molecule type" value="Genomic_DNA"/>
</dbReference>
<name>A0A9N9RV99_9DIPT</name>
<dbReference type="AlphaFoldDB" id="A0A9N9RV99"/>
<gene>
    <name evidence="2" type="ORF">CHIRRI_LOCUS6919</name>
</gene>
<dbReference type="Proteomes" id="UP001153620">
    <property type="component" value="Chromosome 2"/>
</dbReference>
<protein>
    <submittedName>
        <fullName evidence="2">Uncharacterized protein</fullName>
    </submittedName>
</protein>
<keyword evidence="3" id="KW-1185">Reference proteome</keyword>
<reference evidence="2" key="1">
    <citation type="submission" date="2022-01" db="EMBL/GenBank/DDBJ databases">
        <authorList>
            <person name="King R."/>
        </authorList>
    </citation>
    <scope>NUCLEOTIDE SEQUENCE</scope>
</reference>
<evidence type="ECO:0000313" key="2">
    <source>
        <dbReference type="EMBL" id="CAG9804024.1"/>
    </source>
</evidence>